<proteinExistence type="predicted"/>
<dbReference type="AlphaFoldDB" id="A0A2I0QYR7"/>
<dbReference type="OrthoDB" id="583309at2"/>
<dbReference type="Proteomes" id="UP000236654">
    <property type="component" value="Unassembled WGS sequence"/>
</dbReference>
<keyword evidence="2" id="KW-1185">Reference proteome</keyword>
<accession>A0A2I0QYR7</accession>
<dbReference type="Gene3D" id="3.30.470.20">
    <property type="entry name" value="ATP-grasp fold, B domain"/>
    <property type="match status" value="1"/>
</dbReference>
<protein>
    <submittedName>
        <fullName evidence="1">Grasp-with-spasm system ATP-grasp peptide maturase</fullName>
    </submittedName>
</protein>
<comment type="caution">
    <text evidence="1">The sequence shown here is derived from an EMBL/GenBank/DDBJ whole genome shotgun (WGS) entry which is preliminary data.</text>
</comment>
<dbReference type="InterPro" id="IPR026455">
    <property type="entry name" value="GRASP_w_spasm"/>
</dbReference>
<dbReference type="SUPFAM" id="SSF56059">
    <property type="entry name" value="Glutathione synthetase ATP-binding domain-like"/>
    <property type="match status" value="1"/>
</dbReference>
<sequence>MILIISSDFDESTDKIMKWLIRKGEEVVRTGSFNYLSGITISLIKGELRVSLKLSSGMNFELDEIKSFWYRKSWFRMFENLEFIFPEELESVNSDYREYLLNEEISSLETFIVKRFEDRPHIGNYFAKNGNKLVYFLEASNAGMKIPDFTVTTDKSLVERELKRGIKMVKPIQDLFYSNTEKESIKNYYSIDYSVEELSKFNETIFPSMLQSYIDKKIEIRVFYLHGELYSMAIFSQNDDKTRVDFRNYNDEFPNRMIPFKMPGDMCSKIRVFMNAINLNTGSLDFILTEEEDYIFLEVNPAGQYGMIEQNCFYSLDERISDFLSYEL</sequence>
<gene>
    <name evidence="1" type="primary">gwsG</name>
    <name evidence="1" type="ORF">CW751_14935</name>
</gene>
<evidence type="ECO:0000313" key="2">
    <source>
        <dbReference type="Proteomes" id="UP000236654"/>
    </source>
</evidence>
<dbReference type="EMBL" id="PJNI01000034">
    <property type="protein sequence ID" value="PKR79473.1"/>
    <property type="molecule type" value="Genomic_DNA"/>
</dbReference>
<name>A0A2I0QYR7_9FLAO</name>
<dbReference type="RefSeq" id="WP_101335827.1">
    <property type="nucleotide sequence ID" value="NZ_PJNI01000034.1"/>
</dbReference>
<evidence type="ECO:0000313" key="1">
    <source>
        <dbReference type="EMBL" id="PKR79473.1"/>
    </source>
</evidence>
<dbReference type="NCBIfam" id="TIGR04192">
    <property type="entry name" value="GRASP_w_spasm"/>
    <property type="match status" value="1"/>
</dbReference>
<reference evidence="1 2" key="1">
    <citation type="submission" date="2017-12" db="EMBL/GenBank/DDBJ databases">
        <title>The draft genome sequence of Brumimicrobium saltpan LHR20.</title>
        <authorList>
            <person name="Do Z.-J."/>
            <person name="Luo H.-R."/>
        </authorList>
    </citation>
    <scope>NUCLEOTIDE SEQUENCE [LARGE SCALE GENOMIC DNA]</scope>
    <source>
        <strain evidence="1 2">LHR20</strain>
    </source>
</reference>
<organism evidence="1 2">
    <name type="scientific">Brumimicrobium salinarum</name>
    <dbReference type="NCBI Taxonomy" id="2058658"/>
    <lineage>
        <taxon>Bacteria</taxon>
        <taxon>Pseudomonadati</taxon>
        <taxon>Bacteroidota</taxon>
        <taxon>Flavobacteriia</taxon>
        <taxon>Flavobacteriales</taxon>
        <taxon>Crocinitomicaceae</taxon>
        <taxon>Brumimicrobium</taxon>
    </lineage>
</organism>